<feature type="region of interest" description="Disordered" evidence="2">
    <location>
        <begin position="120"/>
        <end position="152"/>
    </location>
</feature>
<dbReference type="PaxDb" id="67767-A0A0J7NM82"/>
<feature type="chain" id="PRO_5005291207" description="TNFR-Cys domain-containing protein" evidence="3">
    <location>
        <begin position="24"/>
        <end position="152"/>
    </location>
</feature>
<evidence type="ECO:0000256" key="2">
    <source>
        <dbReference type="SAM" id="MobiDB-lite"/>
    </source>
</evidence>
<keyword evidence="6" id="KW-1185">Reference proteome</keyword>
<evidence type="ECO:0000313" key="6">
    <source>
        <dbReference type="Proteomes" id="UP000036403"/>
    </source>
</evidence>
<evidence type="ECO:0000256" key="3">
    <source>
        <dbReference type="SAM" id="SignalP"/>
    </source>
</evidence>
<keyword evidence="3" id="KW-0732">Signal</keyword>
<accession>A0A0J7NM82</accession>
<name>A0A0J7NM82_LASNI</name>
<comment type="caution">
    <text evidence="1">Lacks conserved residue(s) required for the propagation of feature annotation.</text>
</comment>
<evidence type="ECO:0000256" key="1">
    <source>
        <dbReference type="PROSITE-ProRule" id="PRU00206"/>
    </source>
</evidence>
<dbReference type="EMBL" id="LBMM01003409">
    <property type="protein sequence ID" value="KMQ93565.1"/>
    <property type="molecule type" value="Genomic_DNA"/>
</dbReference>
<comment type="caution">
    <text evidence="5">The sequence shown here is derived from an EMBL/GenBank/DDBJ whole genome shotgun (WGS) entry which is preliminary data.</text>
</comment>
<evidence type="ECO:0000259" key="4">
    <source>
        <dbReference type="PROSITE" id="PS50050"/>
    </source>
</evidence>
<dbReference type="PROSITE" id="PS50050">
    <property type="entry name" value="TNFR_NGFR_2"/>
    <property type="match status" value="1"/>
</dbReference>
<dbReference type="InterPro" id="IPR001368">
    <property type="entry name" value="TNFR/NGFR_Cys_rich_reg"/>
</dbReference>
<sequence>MPRESCPGLLLTLVSVFVGLCESSAAGGATSGAQQPQQQQQQHPVCKPGLEFWSAERASCWPCTRCAPDFTLSPCAVHKDAICGSLELDYASGTPRSEAGEEAFIAKFWRLLETKERVTSVEAGDLDQERDDDEGSGDEKPIHTVSRESKVI</sequence>
<dbReference type="Proteomes" id="UP000036403">
    <property type="component" value="Unassembled WGS sequence"/>
</dbReference>
<proteinExistence type="predicted"/>
<dbReference type="OrthoDB" id="6126731at2759"/>
<evidence type="ECO:0000313" key="5">
    <source>
        <dbReference type="EMBL" id="KMQ93565.1"/>
    </source>
</evidence>
<gene>
    <name evidence="5" type="ORF">RF55_6327</name>
</gene>
<feature type="signal peptide" evidence="3">
    <location>
        <begin position="1"/>
        <end position="23"/>
    </location>
</feature>
<dbReference type="STRING" id="67767.A0A0J7NM82"/>
<protein>
    <recommendedName>
        <fullName evidence="4">TNFR-Cys domain-containing protein</fullName>
    </recommendedName>
</protein>
<feature type="repeat" description="TNFR-Cys" evidence="1">
    <location>
        <begin position="45"/>
        <end position="83"/>
    </location>
</feature>
<organism evidence="5 6">
    <name type="scientific">Lasius niger</name>
    <name type="common">Black garden ant</name>
    <dbReference type="NCBI Taxonomy" id="67767"/>
    <lineage>
        <taxon>Eukaryota</taxon>
        <taxon>Metazoa</taxon>
        <taxon>Ecdysozoa</taxon>
        <taxon>Arthropoda</taxon>
        <taxon>Hexapoda</taxon>
        <taxon>Insecta</taxon>
        <taxon>Pterygota</taxon>
        <taxon>Neoptera</taxon>
        <taxon>Endopterygota</taxon>
        <taxon>Hymenoptera</taxon>
        <taxon>Apocrita</taxon>
        <taxon>Aculeata</taxon>
        <taxon>Formicoidea</taxon>
        <taxon>Formicidae</taxon>
        <taxon>Formicinae</taxon>
        <taxon>Lasius</taxon>
        <taxon>Lasius</taxon>
    </lineage>
</organism>
<dbReference type="PROSITE" id="PS00652">
    <property type="entry name" value="TNFR_NGFR_1"/>
    <property type="match status" value="1"/>
</dbReference>
<feature type="compositionally biased region" description="Acidic residues" evidence="2">
    <location>
        <begin position="124"/>
        <end position="136"/>
    </location>
</feature>
<feature type="compositionally biased region" description="Basic and acidic residues" evidence="2">
    <location>
        <begin position="137"/>
        <end position="152"/>
    </location>
</feature>
<feature type="domain" description="TNFR-Cys" evidence="4">
    <location>
        <begin position="45"/>
        <end position="83"/>
    </location>
</feature>
<reference evidence="5 6" key="1">
    <citation type="submission" date="2015-04" db="EMBL/GenBank/DDBJ databases">
        <title>Lasius niger genome sequencing.</title>
        <authorList>
            <person name="Konorov E.A."/>
            <person name="Nikitin M.A."/>
            <person name="Kirill M.V."/>
            <person name="Chang P."/>
        </authorList>
    </citation>
    <scope>NUCLEOTIDE SEQUENCE [LARGE SCALE GENOMIC DNA]</scope>
    <source>
        <tissue evidence="5">Whole</tissue>
    </source>
</reference>
<dbReference type="AlphaFoldDB" id="A0A0J7NM82"/>